<feature type="domain" description="Response regulatory" evidence="2">
    <location>
        <begin position="4"/>
        <end position="136"/>
    </location>
</feature>
<dbReference type="EMBL" id="VFWZ01000005">
    <property type="protein sequence ID" value="TPN84506.1"/>
    <property type="molecule type" value="Genomic_DNA"/>
</dbReference>
<evidence type="ECO:0000313" key="3">
    <source>
        <dbReference type="EMBL" id="TPN84506.1"/>
    </source>
</evidence>
<dbReference type="InterPro" id="IPR052893">
    <property type="entry name" value="TCS_response_regulator"/>
</dbReference>
<name>A0A504J0Z4_9FLAO</name>
<keyword evidence="4" id="KW-1185">Reference proteome</keyword>
<dbReference type="PANTHER" id="PTHR44520:SF2">
    <property type="entry name" value="RESPONSE REGULATOR RCP1"/>
    <property type="match status" value="1"/>
</dbReference>
<dbReference type="Proteomes" id="UP000315540">
    <property type="component" value="Unassembled WGS sequence"/>
</dbReference>
<feature type="modified residue" description="4-aspartylphosphate" evidence="1">
    <location>
        <position position="66"/>
    </location>
</feature>
<accession>A0A504J0Z4</accession>
<dbReference type="SMART" id="SM00448">
    <property type="entry name" value="REC"/>
    <property type="match status" value="1"/>
</dbReference>
<dbReference type="SUPFAM" id="SSF52172">
    <property type="entry name" value="CheY-like"/>
    <property type="match status" value="1"/>
</dbReference>
<dbReference type="InterPro" id="IPR001789">
    <property type="entry name" value="Sig_transdc_resp-reg_receiver"/>
</dbReference>
<organism evidence="3 4">
    <name type="scientific">Aquimarina algicola</name>
    <dbReference type="NCBI Taxonomy" id="2589995"/>
    <lineage>
        <taxon>Bacteria</taxon>
        <taxon>Pseudomonadati</taxon>
        <taxon>Bacteroidota</taxon>
        <taxon>Flavobacteriia</taxon>
        <taxon>Flavobacteriales</taxon>
        <taxon>Flavobacteriaceae</taxon>
        <taxon>Aquimarina</taxon>
    </lineage>
</organism>
<evidence type="ECO:0000259" key="2">
    <source>
        <dbReference type="PROSITE" id="PS50110"/>
    </source>
</evidence>
<dbReference type="AlphaFoldDB" id="A0A504J0Z4"/>
<gene>
    <name evidence="3" type="ORF">FHK87_16365</name>
</gene>
<dbReference type="Pfam" id="PF00072">
    <property type="entry name" value="Response_reg"/>
    <property type="match status" value="1"/>
</dbReference>
<evidence type="ECO:0000313" key="4">
    <source>
        <dbReference type="Proteomes" id="UP000315540"/>
    </source>
</evidence>
<dbReference type="Gene3D" id="3.40.50.2300">
    <property type="match status" value="1"/>
</dbReference>
<sequence length="139" mass="16581">MFKSALLIDDNKCDNFIHRKIIKRFQFAEYIYDCRDGQDALDFLNREGKYHNLDSSIIDPEIIFLDINMPIMNGWEFLEEYKELQYSSKQRHIIVMLSTSSNPTDRYEAKNNSLILDFMSKPLNEAKLKKIKTVLEYER</sequence>
<comment type="caution">
    <text evidence="3">The sequence shown here is derived from an EMBL/GenBank/DDBJ whole genome shotgun (WGS) entry which is preliminary data.</text>
</comment>
<dbReference type="PANTHER" id="PTHR44520">
    <property type="entry name" value="RESPONSE REGULATOR RCP1-RELATED"/>
    <property type="match status" value="1"/>
</dbReference>
<dbReference type="InterPro" id="IPR011006">
    <property type="entry name" value="CheY-like_superfamily"/>
</dbReference>
<dbReference type="OrthoDB" id="673128at2"/>
<keyword evidence="1" id="KW-0597">Phosphoprotein</keyword>
<proteinExistence type="predicted"/>
<dbReference type="RefSeq" id="WP_140594841.1">
    <property type="nucleotide sequence ID" value="NZ_VFWZ01000005.1"/>
</dbReference>
<reference evidence="3 4" key="1">
    <citation type="submission" date="2019-06" db="EMBL/GenBank/DDBJ databases">
        <authorList>
            <person name="Meng X."/>
        </authorList>
    </citation>
    <scope>NUCLEOTIDE SEQUENCE [LARGE SCALE GENOMIC DNA]</scope>
    <source>
        <strain evidence="3 4">M625</strain>
    </source>
</reference>
<protein>
    <submittedName>
        <fullName evidence="3">Response regulator</fullName>
    </submittedName>
</protein>
<evidence type="ECO:0000256" key="1">
    <source>
        <dbReference type="PROSITE-ProRule" id="PRU00169"/>
    </source>
</evidence>
<dbReference type="GO" id="GO:0000160">
    <property type="term" value="P:phosphorelay signal transduction system"/>
    <property type="evidence" value="ECO:0007669"/>
    <property type="project" value="InterPro"/>
</dbReference>
<dbReference type="PROSITE" id="PS50110">
    <property type="entry name" value="RESPONSE_REGULATORY"/>
    <property type="match status" value="1"/>
</dbReference>